<evidence type="ECO:0000313" key="2">
    <source>
        <dbReference type="Proteomes" id="UP000789920"/>
    </source>
</evidence>
<keyword evidence="2" id="KW-1185">Reference proteome</keyword>
<name>A0ACA9S1Q7_9GLOM</name>
<organism evidence="1 2">
    <name type="scientific">Racocetra persica</name>
    <dbReference type="NCBI Taxonomy" id="160502"/>
    <lineage>
        <taxon>Eukaryota</taxon>
        <taxon>Fungi</taxon>
        <taxon>Fungi incertae sedis</taxon>
        <taxon>Mucoromycota</taxon>
        <taxon>Glomeromycotina</taxon>
        <taxon>Glomeromycetes</taxon>
        <taxon>Diversisporales</taxon>
        <taxon>Gigasporaceae</taxon>
        <taxon>Racocetra</taxon>
    </lineage>
</organism>
<reference evidence="1" key="1">
    <citation type="submission" date="2021-06" db="EMBL/GenBank/DDBJ databases">
        <authorList>
            <person name="Kallberg Y."/>
            <person name="Tangrot J."/>
            <person name="Rosling A."/>
        </authorList>
    </citation>
    <scope>NUCLEOTIDE SEQUENCE</scope>
    <source>
        <strain evidence="1">MA461A</strain>
    </source>
</reference>
<feature type="non-terminal residue" evidence="1">
    <location>
        <position position="1"/>
    </location>
</feature>
<gene>
    <name evidence="1" type="ORF">RPERSI_LOCUS25779</name>
</gene>
<evidence type="ECO:0000313" key="1">
    <source>
        <dbReference type="EMBL" id="CAG8822343.1"/>
    </source>
</evidence>
<accession>A0ACA9S1Q7</accession>
<dbReference type="EMBL" id="CAJVQC010086129">
    <property type="protein sequence ID" value="CAG8822343.1"/>
    <property type="molecule type" value="Genomic_DNA"/>
</dbReference>
<sequence>IRRRSQFIANSGILRPIHDANMLARSYNCGHDLSGREAMLLVVIPECHRHHIRNKKTIKHIATCIWDDYATTNDKKYFNGLADQINQIRMPNMQHTPLSMAIFY</sequence>
<protein>
    <submittedName>
        <fullName evidence="1">9415_t:CDS:1</fullName>
    </submittedName>
</protein>
<dbReference type="Proteomes" id="UP000789920">
    <property type="component" value="Unassembled WGS sequence"/>
</dbReference>
<proteinExistence type="predicted"/>
<feature type="non-terminal residue" evidence="1">
    <location>
        <position position="104"/>
    </location>
</feature>
<comment type="caution">
    <text evidence="1">The sequence shown here is derived from an EMBL/GenBank/DDBJ whole genome shotgun (WGS) entry which is preliminary data.</text>
</comment>